<dbReference type="SUPFAM" id="SSF54001">
    <property type="entry name" value="Cysteine proteinases"/>
    <property type="match status" value="1"/>
</dbReference>
<accession>A0ABD1U860</accession>
<dbReference type="InterPro" id="IPR038765">
    <property type="entry name" value="Papain-like_cys_pep_sf"/>
</dbReference>
<gene>
    <name evidence="1" type="ORF">Fot_24683</name>
</gene>
<reference evidence="2" key="1">
    <citation type="submission" date="2024-07" db="EMBL/GenBank/DDBJ databases">
        <title>Two chromosome-level genome assemblies of Korean endemic species Abeliophyllum distichum and Forsythia ovata (Oleaceae).</title>
        <authorList>
            <person name="Jang H."/>
        </authorList>
    </citation>
    <scope>NUCLEOTIDE SEQUENCE [LARGE SCALE GENOMIC DNA]</scope>
</reference>
<sequence length="106" mass="12169">MDTSIVQYIDVRPEDSSKVKGCLEDPKHCRSLVVNGDQTPSLLTIKAQYVHSDCGIFVVKYTEYIFQNKINKMPKKFDTRAGRYNMAVQLFMYAIEKPDQRFPASA</sequence>
<organism evidence="1 2">
    <name type="scientific">Forsythia ovata</name>
    <dbReference type="NCBI Taxonomy" id="205694"/>
    <lineage>
        <taxon>Eukaryota</taxon>
        <taxon>Viridiplantae</taxon>
        <taxon>Streptophyta</taxon>
        <taxon>Embryophyta</taxon>
        <taxon>Tracheophyta</taxon>
        <taxon>Spermatophyta</taxon>
        <taxon>Magnoliopsida</taxon>
        <taxon>eudicotyledons</taxon>
        <taxon>Gunneridae</taxon>
        <taxon>Pentapetalae</taxon>
        <taxon>asterids</taxon>
        <taxon>lamiids</taxon>
        <taxon>Lamiales</taxon>
        <taxon>Oleaceae</taxon>
        <taxon>Forsythieae</taxon>
        <taxon>Forsythia</taxon>
    </lineage>
</organism>
<dbReference type="EMBL" id="JBFOLJ010000007">
    <property type="protein sequence ID" value="KAL2520760.1"/>
    <property type="molecule type" value="Genomic_DNA"/>
</dbReference>
<protein>
    <submittedName>
        <fullName evidence="1">Papain-like cysteine peptidase superfamily</fullName>
    </submittedName>
</protein>
<name>A0ABD1U860_9LAMI</name>
<keyword evidence="2" id="KW-1185">Reference proteome</keyword>
<dbReference type="Proteomes" id="UP001604277">
    <property type="component" value="Unassembled WGS sequence"/>
</dbReference>
<dbReference type="AlphaFoldDB" id="A0ABD1U860"/>
<evidence type="ECO:0000313" key="1">
    <source>
        <dbReference type="EMBL" id="KAL2520760.1"/>
    </source>
</evidence>
<dbReference type="Gene3D" id="3.40.395.10">
    <property type="entry name" value="Adenoviral Proteinase, Chain A"/>
    <property type="match status" value="1"/>
</dbReference>
<comment type="caution">
    <text evidence="1">The sequence shown here is derived from an EMBL/GenBank/DDBJ whole genome shotgun (WGS) entry which is preliminary data.</text>
</comment>
<evidence type="ECO:0000313" key="2">
    <source>
        <dbReference type="Proteomes" id="UP001604277"/>
    </source>
</evidence>
<proteinExistence type="predicted"/>